<evidence type="ECO:0000313" key="1">
    <source>
        <dbReference type="EMBL" id="NVO32886.1"/>
    </source>
</evidence>
<gene>
    <name evidence="1" type="ORF">HW554_16855</name>
</gene>
<dbReference type="Proteomes" id="UP000565521">
    <property type="component" value="Unassembled WGS sequence"/>
</dbReference>
<comment type="caution">
    <text evidence="1">The sequence shown here is derived from an EMBL/GenBank/DDBJ whole genome shotgun (WGS) entry which is preliminary data.</text>
</comment>
<dbReference type="AlphaFoldDB" id="A0A7Y7PRV6"/>
<dbReference type="EMBL" id="JABKAU010000040">
    <property type="protein sequence ID" value="NVO32886.1"/>
    <property type="molecule type" value="Genomic_DNA"/>
</dbReference>
<reference evidence="1 2" key="1">
    <citation type="submission" date="2020-05" db="EMBL/GenBank/DDBJ databases">
        <title>Hymenobacter terrestris sp. nov. and Hymenobacter lapidiphilus sp. nov., isolated from regoliths in Antarctica.</title>
        <authorList>
            <person name="Sedlacek I."/>
            <person name="Pantucek R."/>
            <person name="Zeman M."/>
            <person name="Holochova P."/>
            <person name="Kralova S."/>
            <person name="Stankova E."/>
            <person name="Sedo O."/>
            <person name="Micenkova L."/>
            <person name="Svec P."/>
            <person name="Gupta V."/>
            <person name="Sood U."/>
            <person name="Korpole U.S."/>
            <person name="Lal R."/>
        </authorList>
    </citation>
    <scope>NUCLEOTIDE SEQUENCE [LARGE SCALE GENOMIC DNA]</scope>
    <source>
        <strain evidence="1 2">P5342</strain>
    </source>
</reference>
<keyword evidence="2" id="KW-1185">Reference proteome</keyword>
<organism evidence="1 2">
    <name type="scientific">Hymenobacter lapidiphilus</name>
    <dbReference type="NCBI Taxonomy" id="2608003"/>
    <lineage>
        <taxon>Bacteria</taxon>
        <taxon>Pseudomonadati</taxon>
        <taxon>Bacteroidota</taxon>
        <taxon>Cytophagia</taxon>
        <taxon>Cytophagales</taxon>
        <taxon>Hymenobacteraceae</taxon>
        <taxon>Hymenobacter</taxon>
    </lineage>
</organism>
<accession>A0A7Y7PRV6</accession>
<protein>
    <submittedName>
        <fullName evidence="1">Uncharacterized protein</fullName>
    </submittedName>
</protein>
<feature type="non-terminal residue" evidence="1">
    <location>
        <position position="1"/>
    </location>
</feature>
<sequence>VGIRRPVFAKNCPQSDFLNSFYTIKRLTAHQVRQLAADFEQENNPKRKVKYLDIFGSVKYPLGHEQLLKMAETAPTSRYSPVLYSALNALSFFEAPAIREFTLTKLANPSVAWRYAHLLVNNYRPGDDQLLLRLVEQATDERIVERLAISLCAIYRKNRTKKCREPLRTIYQRMNCGVHRADVVELQLKRGVLPADVREEIPFDSYEGVRDLVVE</sequence>
<name>A0A7Y7PRV6_9BACT</name>
<dbReference type="RefSeq" id="WP_176909747.1">
    <property type="nucleotide sequence ID" value="NZ_JABKAU010000040.1"/>
</dbReference>
<proteinExistence type="predicted"/>
<evidence type="ECO:0000313" key="2">
    <source>
        <dbReference type="Proteomes" id="UP000565521"/>
    </source>
</evidence>